<dbReference type="AlphaFoldDB" id="A0A369LFB1"/>
<dbReference type="Pfam" id="PF04892">
    <property type="entry name" value="VanZ"/>
    <property type="match status" value="1"/>
</dbReference>
<dbReference type="OrthoDB" id="5422112at2"/>
<evidence type="ECO:0000313" key="5">
    <source>
        <dbReference type="Proteomes" id="UP000253792"/>
    </source>
</evidence>
<evidence type="ECO:0000313" key="4">
    <source>
        <dbReference type="EMBL" id="RDB56698.1"/>
    </source>
</evidence>
<dbReference type="RefSeq" id="WP_114620200.1">
    <property type="nucleotide sequence ID" value="NZ_PPTP01000002.1"/>
</dbReference>
<reference evidence="4 5" key="1">
    <citation type="journal article" date="2018" name="Elife">
        <title>Discovery and characterization of a prevalent human gut bacterial enzyme sufficient for the inactivation of a family of plant toxins.</title>
        <authorList>
            <person name="Koppel N."/>
            <person name="Bisanz J.E."/>
            <person name="Pandelia M.E."/>
            <person name="Turnbaugh P.J."/>
            <person name="Balskus E.P."/>
        </authorList>
    </citation>
    <scope>NUCLEOTIDE SEQUENCE [LARGE SCALE GENOMIC DNA]</scope>
    <source>
        <strain evidence="5">anaerobia AP69FAA</strain>
    </source>
</reference>
<dbReference type="Proteomes" id="UP000253792">
    <property type="component" value="Unassembled WGS sequence"/>
</dbReference>
<gene>
    <name evidence="4" type="ORF">C1880_02735</name>
</gene>
<evidence type="ECO:0000256" key="2">
    <source>
        <dbReference type="SAM" id="Phobius"/>
    </source>
</evidence>
<keyword evidence="2" id="KW-0812">Transmembrane</keyword>
<evidence type="ECO:0000259" key="3">
    <source>
        <dbReference type="Pfam" id="PF04892"/>
    </source>
</evidence>
<name>A0A369LFB1_9ACTN</name>
<sequence length="188" mass="20180">MTNENASQTTANNTSNPENPQVTGKIQHKTACIISWIAVIAMLVLIFFMSSRSGIDIDNNTGIFSAVKQWLSAQAAALFGHEVDVSPVGHFSEYLVLGAALCNALRFHLKPQGPAGALLVAKPISELSKWAPIVAAALSSLYGITDEFHQIFTPGRSCDPMDWLVDTIAAALGALICYLALKALRARR</sequence>
<feature type="compositionally biased region" description="Low complexity" evidence="1">
    <location>
        <begin position="1"/>
        <end position="16"/>
    </location>
</feature>
<proteinExistence type="predicted"/>
<dbReference type="NCBIfam" id="NF037970">
    <property type="entry name" value="vanZ_1"/>
    <property type="match status" value="2"/>
</dbReference>
<keyword evidence="5" id="KW-1185">Reference proteome</keyword>
<dbReference type="STRING" id="1034345.GCA_000236865_00994"/>
<feature type="transmembrane region" description="Helical" evidence="2">
    <location>
        <begin position="31"/>
        <end position="50"/>
    </location>
</feature>
<keyword evidence="2" id="KW-0472">Membrane</keyword>
<protein>
    <recommendedName>
        <fullName evidence="3">VanZ-like domain-containing protein</fullName>
    </recommendedName>
</protein>
<dbReference type="InterPro" id="IPR006976">
    <property type="entry name" value="VanZ-like"/>
</dbReference>
<organism evidence="4 5">
    <name type="scientific">Senegalimassilia anaerobia</name>
    <dbReference type="NCBI Taxonomy" id="1473216"/>
    <lineage>
        <taxon>Bacteria</taxon>
        <taxon>Bacillati</taxon>
        <taxon>Actinomycetota</taxon>
        <taxon>Coriobacteriia</taxon>
        <taxon>Coriobacteriales</taxon>
        <taxon>Coriobacteriaceae</taxon>
        <taxon>Senegalimassilia</taxon>
    </lineage>
</organism>
<evidence type="ECO:0000256" key="1">
    <source>
        <dbReference type="SAM" id="MobiDB-lite"/>
    </source>
</evidence>
<dbReference type="EMBL" id="PPTP01000002">
    <property type="protein sequence ID" value="RDB56698.1"/>
    <property type="molecule type" value="Genomic_DNA"/>
</dbReference>
<feature type="transmembrane region" description="Helical" evidence="2">
    <location>
        <begin position="163"/>
        <end position="181"/>
    </location>
</feature>
<accession>A0A369LFB1</accession>
<feature type="region of interest" description="Disordered" evidence="1">
    <location>
        <begin position="1"/>
        <end position="22"/>
    </location>
</feature>
<comment type="caution">
    <text evidence="4">The sequence shown here is derived from an EMBL/GenBank/DDBJ whole genome shotgun (WGS) entry which is preliminary data.</text>
</comment>
<feature type="domain" description="VanZ-like" evidence="3">
    <location>
        <begin position="36"/>
        <end position="179"/>
    </location>
</feature>
<keyword evidence="2" id="KW-1133">Transmembrane helix</keyword>